<dbReference type="InterPro" id="IPR032880">
    <property type="entry name" value="CSC1/OSCA1-like_N"/>
</dbReference>
<gene>
    <name evidence="13" type="ORF">NA56DRAFT_564279</name>
</gene>
<dbReference type="PANTHER" id="PTHR13018:SF20">
    <property type="entry name" value="SPORULATION-SPECIFIC PROTEIN 75"/>
    <property type="match status" value="1"/>
</dbReference>
<keyword evidence="14" id="KW-1185">Reference proteome</keyword>
<dbReference type="GO" id="GO:0005227">
    <property type="term" value="F:calcium-activated cation channel activity"/>
    <property type="evidence" value="ECO:0007669"/>
    <property type="project" value="InterPro"/>
</dbReference>
<dbReference type="InterPro" id="IPR022257">
    <property type="entry name" value="PHM7_ext"/>
</dbReference>
<feature type="transmembrane region" description="Helical" evidence="8">
    <location>
        <begin position="688"/>
        <end position="714"/>
    </location>
</feature>
<evidence type="ECO:0000256" key="5">
    <source>
        <dbReference type="ARBA" id="ARBA00022989"/>
    </source>
</evidence>
<feature type="domain" description="10TM putative phosphate transporter extracellular tail" evidence="10">
    <location>
        <begin position="1112"/>
        <end position="1204"/>
    </location>
</feature>
<dbReference type="EMBL" id="KZ613469">
    <property type="protein sequence ID" value="PMD25686.1"/>
    <property type="molecule type" value="Genomic_DNA"/>
</dbReference>
<feature type="compositionally biased region" description="Basic residues" evidence="7">
    <location>
        <begin position="1097"/>
        <end position="1106"/>
    </location>
</feature>
<feature type="compositionally biased region" description="Polar residues" evidence="7">
    <location>
        <begin position="1081"/>
        <end position="1090"/>
    </location>
</feature>
<protein>
    <submittedName>
        <fullName evidence="13">DUF221-domain-containing protein</fullName>
    </submittedName>
</protein>
<accession>A0A2J6QHD7</accession>
<feature type="region of interest" description="Disordered" evidence="7">
    <location>
        <begin position="1081"/>
        <end position="1106"/>
    </location>
</feature>
<evidence type="ECO:0000256" key="2">
    <source>
        <dbReference type="ARBA" id="ARBA00007779"/>
    </source>
</evidence>
<feature type="transmembrane region" description="Helical" evidence="8">
    <location>
        <begin position="827"/>
        <end position="855"/>
    </location>
</feature>
<evidence type="ECO:0000313" key="14">
    <source>
        <dbReference type="Proteomes" id="UP000235672"/>
    </source>
</evidence>
<proteinExistence type="inferred from homology"/>
<feature type="domain" description="CSC1/OSCA1-like cytosolic" evidence="12">
    <location>
        <begin position="567"/>
        <end position="675"/>
    </location>
</feature>
<feature type="transmembrane region" description="Helical" evidence="8">
    <location>
        <begin position="973"/>
        <end position="991"/>
    </location>
</feature>
<feature type="compositionally biased region" description="Basic and acidic residues" evidence="7">
    <location>
        <begin position="266"/>
        <end position="275"/>
    </location>
</feature>
<dbReference type="Pfam" id="PF02714">
    <property type="entry name" value="RSN1_7TM"/>
    <property type="match status" value="1"/>
</dbReference>
<sequence length="1213" mass="136734">MFAFILLKNKLARIFKPKTYLVPERERTDPPPRSPWGWLFAIFRFRDREVINKCGLDAYFFLRYLQTLLVIFIPLALVILPILVPLNYIGGRGGSYALEFGNSTDSTHANVTGLDTVAWGNVRPTQTKRYWAHLVLGIVVVVWVCGVFFAELRVYIKVRQDYLTSAEHRLRASATTVLVSAIPRKWLTREALAGLYDVFPGGIRNIWINRNYDELLDKIHSRDKIFQQLEAAETELIRKAKKAQRKQAEKDAKIQAKKSSLKPKAMTKEEKEQKIKMDNAEAERLARSGGVTAGDPHQVPHTVDDAINEEEERSRHDRTERKGTFKVPVLGGGLAAVGQGLDVMGQGLGKGLDAAGKAGVTVIGGARKVGKNLDDQLETTNGFITMDDGSPIDGDSYDVYGRYRGNSLTTAQDPYGAGSENRAEGIRDAEDQLQNVESTTPPETRNGQSNRLPGNTTRKATFHHGVDGANDIPPNNNWWKFWKAPAGGFASPLPTGYEEGDEFPLTLNDGARKSMPKHSRDGREKKKGLWGQIKAAVPFLDQEEVQPQQYPIAYNPDYKEDAQGAMWERYLKASDRPTHRLAKFGWTPGWLPGLPFINEKVDTIYWCRGELARLNLEIEIDQKEPERFPLMNSAFIQFNHQVAAHMACQAVSHHVPMHMAPRTVEISPNDVVWDNMSIKWWESWLRTFFVTGVVTGMVILWSFPVAWTASLAQISDLAAKYSWLHWLNRIPARVLQAVAGVLPALVLSILLALVPMILTYLAFIQGAQTGMEKQRSVQNYYFAFLFVQVFLIVSISGSALATLGSATQITAIPNTLATQLPKAANYFFSYMILQALSTSSGTLLQIFTLIMWYVLPKLFDNTARQKWKRNTTLPSVTWGTFFPVYTNFACIALIYSVVSPIIAIFAIITFTLLWIANRYNMLYVSRFKLDTGGLLYPRAINQTFTGLYVMELCMVGLFFLVRDEKNKAACIPQAIIMIVVGFLTVLYQLMLNMSFGPLFRHLPITFEDEAVLRDEIFERAQARRLGLVDDEDEDEDFPQHDGGIEMSKLNTKSKFAKFNPVNVVQGAGSWAAKSGRKIRQNTFGRSSGNDAEQGLPHHPHLHRKRKYRDIEAQKKIADALYGGYNDEIEDLTPDERDILVKHAFQHYALRARRPTVWIPRDDIGVSDDEVRRTREFAGNNIWISNVGAALDGKSRVVYGRNPPDFSEIDLINL</sequence>
<reference evidence="13 14" key="1">
    <citation type="submission" date="2016-05" db="EMBL/GenBank/DDBJ databases">
        <title>A degradative enzymes factory behind the ericoid mycorrhizal symbiosis.</title>
        <authorList>
            <consortium name="DOE Joint Genome Institute"/>
            <person name="Martino E."/>
            <person name="Morin E."/>
            <person name="Grelet G."/>
            <person name="Kuo A."/>
            <person name="Kohler A."/>
            <person name="Daghino S."/>
            <person name="Barry K."/>
            <person name="Choi C."/>
            <person name="Cichocki N."/>
            <person name="Clum A."/>
            <person name="Copeland A."/>
            <person name="Hainaut M."/>
            <person name="Haridas S."/>
            <person name="Labutti K."/>
            <person name="Lindquist E."/>
            <person name="Lipzen A."/>
            <person name="Khouja H.-R."/>
            <person name="Murat C."/>
            <person name="Ohm R."/>
            <person name="Olson A."/>
            <person name="Spatafora J."/>
            <person name="Veneault-Fourrey C."/>
            <person name="Henrissat B."/>
            <person name="Grigoriev I."/>
            <person name="Martin F."/>
            <person name="Perotto S."/>
        </authorList>
    </citation>
    <scope>NUCLEOTIDE SEQUENCE [LARGE SCALE GENOMIC DNA]</scope>
    <source>
        <strain evidence="13 14">UAMH 7357</strain>
    </source>
</reference>
<evidence type="ECO:0000259" key="10">
    <source>
        <dbReference type="Pfam" id="PF12621"/>
    </source>
</evidence>
<evidence type="ECO:0000259" key="9">
    <source>
        <dbReference type="Pfam" id="PF02714"/>
    </source>
</evidence>
<dbReference type="InterPro" id="IPR045122">
    <property type="entry name" value="Csc1-like"/>
</dbReference>
<keyword evidence="4 8" id="KW-0812">Transmembrane</keyword>
<dbReference type="AlphaFoldDB" id="A0A2J6QHD7"/>
<feature type="transmembrane region" description="Helical" evidence="8">
    <location>
        <begin position="782"/>
        <end position="807"/>
    </location>
</feature>
<keyword evidence="3" id="KW-0813">Transport</keyword>
<feature type="transmembrane region" description="Helical" evidence="8">
    <location>
        <begin position="130"/>
        <end position="150"/>
    </location>
</feature>
<dbReference type="Pfam" id="PF12621">
    <property type="entry name" value="PHM7_ext"/>
    <property type="match status" value="1"/>
</dbReference>
<evidence type="ECO:0000256" key="4">
    <source>
        <dbReference type="ARBA" id="ARBA00022692"/>
    </source>
</evidence>
<dbReference type="Pfam" id="PF14703">
    <property type="entry name" value="PHM7_cyt"/>
    <property type="match status" value="2"/>
</dbReference>
<evidence type="ECO:0000313" key="13">
    <source>
        <dbReference type="EMBL" id="PMD25686.1"/>
    </source>
</evidence>
<feature type="transmembrane region" description="Helical" evidence="8">
    <location>
        <begin position="734"/>
        <end position="761"/>
    </location>
</feature>
<dbReference type="Proteomes" id="UP000235672">
    <property type="component" value="Unassembled WGS sequence"/>
</dbReference>
<evidence type="ECO:0000259" key="11">
    <source>
        <dbReference type="Pfam" id="PF13967"/>
    </source>
</evidence>
<evidence type="ECO:0000256" key="8">
    <source>
        <dbReference type="SAM" id="Phobius"/>
    </source>
</evidence>
<feature type="transmembrane region" description="Helical" evidence="8">
    <location>
        <begin position="939"/>
        <end position="961"/>
    </location>
</feature>
<name>A0A2J6QHD7_9HELO</name>
<feature type="domain" description="CSC1/OSCA1-like N-terminal transmembrane" evidence="11">
    <location>
        <begin position="1"/>
        <end position="150"/>
    </location>
</feature>
<feature type="domain" description="CSC1/OSCA1-like 7TM region" evidence="9">
    <location>
        <begin position="686"/>
        <end position="958"/>
    </location>
</feature>
<evidence type="ECO:0000256" key="6">
    <source>
        <dbReference type="ARBA" id="ARBA00023136"/>
    </source>
</evidence>
<feature type="domain" description="CSC1/OSCA1-like cytosolic" evidence="12">
    <location>
        <begin position="175"/>
        <end position="277"/>
    </location>
</feature>
<evidence type="ECO:0000259" key="12">
    <source>
        <dbReference type="Pfam" id="PF14703"/>
    </source>
</evidence>
<keyword evidence="6 8" id="KW-0472">Membrane</keyword>
<keyword evidence="5 8" id="KW-1133">Transmembrane helix</keyword>
<dbReference type="GO" id="GO:0005886">
    <property type="term" value="C:plasma membrane"/>
    <property type="evidence" value="ECO:0007669"/>
    <property type="project" value="TreeGrafter"/>
</dbReference>
<comment type="subcellular location">
    <subcellularLocation>
        <location evidence="1">Membrane</location>
        <topology evidence="1">Multi-pass membrane protein</topology>
    </subcellularLocation>
</comment>
<feature type="region of interest" description="Disordered" evidence="7">
    <location>
        <begin position="506"/>
        <end position="527"/>
    </location>
</feature>
<feature type="transmembrane region" description="Helical" evidence="8">
    <location>
        <begin position="68"/>
        <end position="89"/>
    </location>
</feature>
<dbReference type="InterPro" id="IPR003864">
    <property type="entry name" value="CSC1/OSCA1-like_7TM"/>
</dbReference>
<feature type="region of interest" description="Disordered" evidence="7">
    <location>
        <begin position="242"/>
        <end position="275"/>
    </location>
</feature>
<evidence type="ECO:0000256" key="7">
    <source>
        <dbReference type="SAM" id="MobiDB-lite"/>
    </source>
</evidence>
<dbReference type="OrthoDB" id="1076608at2759"/>
<dbReference type="PANTHER" id="PTHR13018">
    <property type="entry name" value="PROBABLE MEMBRANE PROTEIN DUF221-RELATED"/>
    <property type="match status" value="1"/>
</dbReference>
<feature type="transmembrane region" description="Helical" evidence="8">
    <location>
        <begin position="901"/>
        <end position="919"/>
    </location>
</feature>
<evidence type="ECO:0000256" key="1">
    <source>
        <dbReference type="ARBA" id="ARBA00004141"/>
    </source>
</evidence>
<comment type="similarity">
    <text evidence="2">Belongs to the CSC1 (TC 1.A.17) family.</text>
</comment>
<organism evidence="13 14">
    <name type="scientific">Hyaloscypha hepaticicola</name>
    <dbReference type="NCBI Taxonomy" id="2082293"/>
    <lineage>
        <taxon>Eukaryota</taxon>
        <taxon>Fungi</taxon>
        <taxon>Dikarya</taxon>
        <taxon>Ascomycota</taxon>
        <taxon>Pezizomycotina</taxon>
        <taxon>Leotiomycetes</taxon>
        <taxon>Helotiales</taxon>
        <taxon>Hyaloscyphaceae</taxon>
        <taxon>Hyaloscypha</taxon>
    </lineage>
</organism>
<dbReference type="InterPro" id="IPR027815">
    <property type="entry name" value="CSC1/OSCA1-like_cyt"/>
</dbReference>
<evidence type="ECO:0000256" key="3">
    <source>
        <dbReference type="ARBA" id="ARBA00022448"/>
    </source>
</evidence>
<dbReference type="Pfam" id="PF13967">
    <property type="entry name" value="RSN1_TM"/>
    <property type="match status" value="1"/>
</dbReference>
<feature type="region of interest" description="Disordered" evidence="7">
    <location>
        <begin position="436"/>
        <end position="458"/>
    </location>
</feature>